<reference evidence="9 10" key="1">
    <citation type="submission" date="2016-11" db="EMBL/GenBank/DDBJ databases">
        <title>Paenibacillus species isolates.</title>
        <authorList>
            <person name="Beno S.M."/>
        </authorList>
    </citation>
    <scope>NUCLEOTIDE SEQUENCE [LARGE SCALE GENOMIC DNA]</scope>
    <source>
        <strain evidence="9 10">FSL H7-0443</strain>
    </source>
</reference>
<proteinExistence type="inferred from homology"/>
<feature type="transmembrane region" description="Helical" evidence="7">
    <location>
        <begin position="178"/>
        <end position="203"/>
    </location>
</feature>
<name>A0A1R0ZM72_9BACL</name>
<evidence type="ECO:0000259" key="8">
    <source>
        <dbReference type="PROSITE" id="PS50928"/>
    </source>
</evidence>
<feature type="transmembrane region" description="Helical" evidence="7">
    <location>
        <begin position="236"/>
        <end position="257"/>
    </location>
</feature>
<protein>
    <recommendedName>
        <fullName evidence="8">ABC transmembrane type-1 domain-containing protein</fullName>
    </recommendedName>
</protein>
<dbReference type="EMBL" id="MPTW01000002">
    <property type="protein sequence ID" value="OME73353.1"/>
    <property type="molecule type" value="Genomic_DNA"/>
</dbReference>
<accession>A0A1R0ZM72</accession>
<dbReference type="GO" id="GO:0005886">
    <property type="term" value="C:plasma membrane"/>
    <property type="evidence" value="ECO:0007669"/>
    <property type="project" value="UniProtKB-SubCell"/>
</dbReference>
<keyword evidence="2 7" id="KW-0813">Transport</keyword>
<dbReference type="PANTHER" id="PTHR43744:SF12">
    <property type="entry name" value="ABC TRANSPORTER PERMEASE PROTEIN MG189-RELATED"/>
    <property type="match status" value="1"/>
</dbReference>
<keyword evidence="5 7" id="KW-1133">Transmembrane helix</keyword>
<dbReference type="PANTHER" id="PTHR43744">
    <property type="entry name" value="ABC TRANSPORTER PERMEASE PROTEIN MG189-RELATED-RELATED"/>
    <property type="match status" value="1"/>
</dbReference>
<dbReference type="CDD" id="cd06261">
    <property type="entry name" value="TM_PBP2"/>
    <property type="match status" value="1"/>
</dbReference>
<comment type="similarity">
    <text evidence="7">Belongs to the binding-protein-dependent transport system permease family.</text>
</comment>
<dbReference type="OrthoDB" id="153186at2"/>
<evidence type="ECO:0000256" key="3">
    <source>
        <dbReference type="ARBA" id="ARBA00022475"/>
    </source>
</evidence>
<dbReference type="RefSeq" id="WP_076283698.1">
    <property type="nucleotide sequence ID" value="NZ_MPTW01000002.1"/>
</dbReference>
<evidence type="ECO:0000256" key="6">
    <source>
        <dbReference type="ARBA" id="ARBA00023136"/>
    </source>
</evidence>
<sequence length="272" mass="30328">MQRKKGHWGVEALGLLFSLVVIIPFYMILINSFKNKEDAALINLHFPSQWQAISNYTTMFKEGGIGTAFKNSMLLTVPSVLIIIVLCAMTGFVLQRRKHRVSSIMSSLIILGLFIPGQIIPTYFICHYLNISSFTAAALVLIAANIPMGVFLYMGFCKSIPAEIDESAILDGCDPIKLFFRIIFPLLQPITVTLFIITFMAIWNDFGTTIYFLNSTKNFTLTLTIFNFFGVHSSDWNLVFANVIIISLPVVIVYFLAQKQIISGMTAGAVKG</sequence>
<evidence type="ECO:0000256" key="4">
    <source>
        <dbReference type="ARBA" id="ARBA00022692"/>
    </source>
</evidence>
<dbReference type="GO" id="GO:0055085">
    <property type="term" value="P:transmembrane transport"/>
    <property type="evidence" value="ECO:0007669"/>
    <property type="project" value="InterPro"/>
</dbReference>
<dbReference type="PROSITE" id="PS50928">
    <property type="entry name" value="ABC_TM1"/>
    <property type="match status" value="1"/>
</dbReference>
<feature type="transmembrane region" description="Helical" evidence="7">
    <location>
        <begin position="73"/>
        <end position="94"/>
    </location>
</feature>
<evidence type="ECO:0000313" key="10">
    <source>
        <dbReference type="Proteomes" id="UP000187425"/>
    </source>
</evidence>
<dbReference type="SUPFAM" id="SSF161098">
    <property type="entry name" value="MetI-like"/>
    <property type="match status" value="1"/>
</dbReference>
<gene>
    <name evidence="9" type="ORF">BSK65_06130</name>
</gene>
<dbReference type="InterPro" id="IPR035906">
    <property type="entry name" value="MetI-like_sf"/>
</dbReference>
<dbReference type="Gene3D" id="1.10.3720.10">
    <property type="entry name" value="MetI-like"/>
    <property type="match status" value="1"/>
</dbReference>
<keyword evidence="6 7" id="KW-0472">Membrane</keyword>
<comment type="subcellular location">
    <subcellularLocation>
        <location evidence="1 7">Cell membrane</location>
        <topology evidence="1 7">Multi-pass membrane protein</topology>
    </subcellularLocation>
</comment>
<dbReference type="InterPro" id="IPR000515">
    <property type="entry name" value="MetI-like"/>
</dbReference>
<organism evidence="9 10">
    <name type="scientific">Paenibacillus odorifer</name>
    <dbReference type="NCBI Taxonomy" id="189426"/>
    <lineage>
        <taxon>Bacteria</taxon>
        <taxon>Bacillati</taxon>
        <taxon>Bacillota</taxon>
        <taxon>Bacilli</taxon>
        <taxon>Bacillales</taxon>
        <taxon>Paenibacillaceae</taxon>
        <taxon>Paenibacillus</taxon>
    </lineage>
</organism>
<evidence type="ECO:0000256" key="5">
    <source>
        <dbReference type="ARBA" id="ARBA00022989"/>
    </source>
</evidence>
<dbReference type="Proteomes" id="UP000187425">
    <property type="component" value="Unassembled WGS sequence"/>
</dbReference>
<feature type="transmembrane region" description="Helical" evidence="7">
    <location>
        <begin position="106"/>
        <end position="125"/>
    </location>
</feature>
<evidence type="ECO:0000256" key="7">
    <source>
        <dbReference type="RuleBase" id="RU363032"/>
    </source>
</evidence>
<evidence type="ECO:0000256" key="2">
    <source>
        <dbReference type="ARBA" id="ARBA00022448"/>
    </source>
</evidence>
<evidence type="ECO:0000256" key="1">
    <source>
        <dbReference type="ARBA" id="ARBA00004651"/>
    </source>
</evidence>
<feature type="domain" description="ABC transmembrane type-1" evidence="8">
    <location>
        <begin position="69"/>
        <end position="257"/>
    </location>
</feature>
<feature type="transmembrane region" description="Helical" evidence="7">
    <location>
        <begin position="131"/>
        <end position="157"/>
    </location>
</feature>
<keyword evidence="4 7" id="KW-0812">Transmembrane</keyword>
<dbReference type="Pfam" id="PF00528">
    <property type="entry name" value="BPD_transp_1"/>
    <property type="match status" value="1"/>
</dbReference>
<comment type="caution">
    <text evidence="9">The sequence shown here is derived from an EMBL/GenBank/DDBJ whole genome shotgun (WGS) entry which is preliminary data.</text>
</comment>
<evidence type="ECO:0000313" key="9">
    <source>
        <dbReference type="EMBL" id="OME73353.1"/>
    </source>
</evidence>
<dbReference type="AlphaFoldDB" id="A0A1R0ZM72"/>
<feature type="transmembrane region" description="Helical" evidence="7">
    <location>
        <begin position="12"/>
        <end position="33"/>
    </location>
</feature>
<keyword evidence="3" id="KW-1003">Cell membrane</keyword>